<dbReference type="InterPro" id="IPR013162">
    <property type="entry name" value="CD80_C2-set"/>
</dbReference>
<dbReference type="EMBL" id="JAUPFM010000007">
    <property type="protein sequence ID" value="KAK2847118.1"/>
    <property type="molecule type" value="Genomic_DNA"/>
</dbReference>
<organism evidence="3 4">
    <name type="scientific">Channa striata</name>
    <name type="common">Snakehead murrel</name>
    <name type="synonym">Ophicephalus striatus</name>
    <dbReference type="NCBI Taxonomy" id="64152"/>
    <lineage>
        <taxon>Eukaryota</taxon>
        <taxon>Metazoa</taxon>
        <taxon>Chordata</taxon>
        <taxon>Craniata</taxon>
        <taxon>Vertebrata</taxon>
        <taxon>Euteleostomi</taxon>
        <taxon>Actinopterygii</taxon>
        <taxon>Neopterygii</taxon>
        <taxon>Teleostei</taxon>
        <taxon>Neoteleostei</taxon>
        <taxon>Acanthomorphata</taxon>
        <taxon>Anabantaria</taxon>
        <taxon>Anabantiformes</taxon>
        <taxon>Channoidei</taxon>
        <taxon>Channidae</taxon>
        <taxon>Channa</taxon>
    </lineage>
</organism>
<accession>A0AA88SQ83</accession>
<gene>
    <name evidence="3" type="ORF">Q5P01_010117</name>
</gene>
<dbReference type="Gene3D" id="2.60.40.10">
    <property type="entry name" value="Immunoglobulins"/>
    <property type="match status" value="1"/>
</dbReference>
<sequence>MDGDFSENVIHLQVTAEYSKPTVTSSCPDDFSCTVTCASHGGYPSTRIMWDVPKNRNTSRQMWKVVNNSEERIPGTVMFTSSSTAYFNCSKGEMKFLSCFVGDIHSDRFSVCKYRTQKRLRHNRL</sequence>
<reference evidence="3" key="1">
    <citation type="submission" date="2023-07" db="EMBL/GenBank/DDBJ databases">
        <title>Chromosome-level Genome Assembly of Striped Snakehead (Channa striata).</title>
        <authorList>
            <person name="Liu H."/>
        </authorList>
    </citation>
    <scope>NUCLEOTIDE SEQUENCE</scope>
    <source>
        <strain evidence="3">Gz</strain>
        <tissue evidence="3">Muscle</tissue>
    </source>
</reference>
<protein>
    <recommendedName>
        <fullName evidence="2">CD80-like immunoglobulin C2-set domain-containing protein</fullName>
    </recommendedName>
</protein>
<dbReference type="InterPro" id="IPR013783">
    <property type="entry name" value="Ig-like_fold"/>
</dbReference>
<evidence type="ECO:0000313" key="3">
    <source>
        <dbReference type="EMBL" id="KAK2847118.1"/>
    </source>
</evidence>
<keyword evidence="4" id="KW-1185">Reference proteome</keyword>
<evidence type="ECO:0000259" key="2">
    <source>
        <dbReference type="Pfam" id="PF08205"/>
    </source>
</evidence>
<proteinExistence type="predicted"/>
<comment type="caution">
    <text evidence="3">The sequence shown here is derived from an EMBL/GenBank/DDBJ whole genome shotgun (WGS) entry which is preliminary data.</text>
</comment>
<name>A0AA88SQ83_CHASR</name>
<evidence type="ECO:0000313" key="4">
    <source>
        <dbReference type="Proteomes" id="UP001187415"/>
    </source>
</evidence>
<dbReference type="Proteomes" id="UP001187415">
    <property type="component" value="Unassembled WGS sequence"/>
</dbReference>
<dbReference type="AlphaFoldDB" id="A0AA88SQ83"/>
<dbReference type="Pfam" id="PF08205">
    <property type="entry name" value="C2-set_2"/>
    <property type="match status" value="1"/>
</dbReference>
<feature type="domain" description="CD80-like immunoglobulin C2-set" evidence="2">
    <location>
        <begin position="30"/>
        <end position="101"/>
    </location>
</feature>
<evidence type="ECO:0000256" key="1">
    <source>
        <dbReference type="ARBA" id="ARBA00023157"/>
    </source>
</evidence>
<keyword evidence="1" id="KW-1015">Disulfide bond</keyword>